<gene>
    <name evidence="1" type="ORF">Aargi30884_28010</name>
</gene>
<proteinExistence type="predicted"/>
<accession>A0A6N4TM53</accession>
<dbReference type="AlphaFoldDB" id="A0A6N4TM53"/>
<evidence type="ECO:0008006" key="3">
    <source>
        <dbReference type="Google" id="ProtNLM"/>
    </source>
</evidence>
<dbReference type="RefSeq" id="WP_163052586.1">
    <property type="nucleotide sequence ID" value="NZ_AP019695.1"/>
</dbReference>
<name>A0A6N4TM53_9FIRM</name>
<dbReference type="InterPro" id="IPR014054">
    <property type="entry name" value="Phage_regulatory_Rha"/>
</dbReference>
<dbReference type="KEGG" id="aarg:Aargi30884_28010"/>
<sequence>MKELKVFDFNGKNVIDSRLVAEMIVMQHKELLRKIKGYDEILTSAKLRSLDFFIPNTYIDSKGEERPCYLLTKQGCEMIANKLTGEKGVLFTARYVEAFNKMEEVLNDQLAISEFKKQEIETKHMNAKTRMASLWLKMADRVPFNKEYTMICESYASQVLAGERVLPLPECKEKYYSAGEVGNMLGVSANTIGRIANKNSLKTENNGKYFFDKSAYSNKEVQTFKYNLHGVEELRKILEKSVI</sequence>
<dbReference type="NCBIfam" id="TIGR02681">
    <property type="entry name" value="phage_pRha"/>
    <property type="match status" value="1"/>
</dbReference>
<dbReference type="EMBL" id="AP019695">
    <property type="protein sequence ID" value="BBK23898.1"/>
    <property type="molecule type" value="Genomic_DNA"/>
</dbReference>
<evidence type="ECO:0000313" key="2">
    <source>
        <dbReference type="Proteomes" id="UP000464754"/>
    </source>
</evidence>
<keyword evidence="2" id="KW-1185">Reference proteome</keyword>
<evidence type="ECO:0000313" key="1">
    <source>
        <dbReference type="EMBL" id="BBK23898.1"/>
    </source>
</evidence>
<dbReference type="Pfam" id="PF09669">
    <property type="entry name" value="Phage_pRha"/>
    <property type="match status" value="1"/>
</dbReference>
<organism evidence="1 2">
    <name type="scientific">Amedibacterium intestinale</name>
    <dbReference type="NCBI Taxonomy" id="2583452"/>
    <lineage>
        <taxon>Bacteria</taxon>
        <taxon>Bacillati</taxon>
        <taxon>Bacillota</taxon>
        <taxon>Erysipelotrichia</taxon>
        <taxon>Erysipelotrichales</taxon>
        <taxon>Erysipelotrichaceae</taxon>
        <taxon>Amedibacterium</taxon>
    </lineage>
</organism>
<dbReference type="Proteomes" id="UP000464754">
    <property type="component" value="Chromosome"/>
</dbReference>
<protein>
    <recommendedName>
        <fullName evidence="3">Antirepressor</fullName>
    </recommendedName>
</protein>
<reference evidence="2" key="1">
    <citation type="submission" date="2019-05" db="EMBL/GenBank/DDBJ databases">
        <title>Complete genome sequencing of Absiella argi strain JCM 30884.</title>
        <authorList>
            <person name="Sakamoto M."/>
            <person name="Murakami T."/>
            <person name="Mori H."/>
        </authorList>
    </citation>
    <scope>NUCLEOTIDE SEQUENCE [LARGE SCALE GENOMIC DNA]</scope>
    <source>
        <strain evidence="2">JCM 30884</strain>
    </source>
</reference>